<keyword evidence="2" id="KW-1185">Reference proteome</keyword>
<protein>
    <submittedName>
        <fullName evidence="1">Uncharacterized protein</fullName>
    </submittedName>
</protein>
<proteinExistence type="predicted"/>
<gene>
    <name evidence="1" type="ORF">GOEFS_092_00670</name>
</gene>
<organism evidence="1 2">
    <name type="scientific">Gordonia effusa NBRC 100432</name>
    <dbReference type="NCBI Taxonomy" id="1077974"/>
    <lineage>
        <taxon>Bacteria</taxon>
        <taxon>Bacillati</taxon>
        <taxon>Actinomycetota</taxon>
        <taxon>Actinomycetes</taxon>
        <taxon>Mycobacteriales</taxon>
        <taxon>Gordoniaceae</taxon>
        <taxon>Gordonia</taxon>
    </lineage>
</organism>
<evidence type="ECO:0000313" key="1">
    <source>
        <dbReference type="EMBL" id="GAB19642.1"/>
    </source>
</evidence>
<dbReference type="RefSeq" id="WP_007318977.1">
    <property type="nucleotide sequence ID" value="NZ_BAEH01000092.1"/>
</dbReference>
<reference evidence="1 2" key="1">
    <citation type="submission" date="2011-12" db="EMBL/GenBank/DDBJ databases">
        <title>Whole genome shotgun sequence of Gordonia effusa NBRC 100432.</title>
        <authorList>
            <person name="Yoshida I."/>
            <person name="Takarada H."/>
            <person name="Hosoyama A."/>
            <person name="Tsuchikane K."/>
            <person name="Katsumata H."/>
            <person name="Yamazaki S."/>
            <person name="Fujita N."/>
        </authorList>
    </citation>
    <scope>NUCLEOTIDE SEQUENCE [LARGE SCALE GENOMIC DNA]</scope>
    <source>
        <strain evidence="1 2">NBRC 100432</strain>
    </source>
</reference>
<dbReference type="Proteomes" id="UP000035034">
    <property type="component" value="Unassembled WGS sequence"/>
</dbReference>
<dbReference type="eggNOG" id="ENOG5034AJR">
    <property type="taxonomic scope" value="Bacteria"/>
</dbReference>
<evidence type="ECO:0000313" key="2">
    <source>
        <dbReference type="Proteomes" id="UP000035034"/>
    </source>
</evidence>
<dbReference type="AlphaFoldDB" id="H0R3J1"/>
<dbReference type="OrthoDB" id="3830295at2"/>
<comment type="caution">
    <text evidence="1">The sequence shown here is derived from an EMBL/GenBank/DDBJ whole genome shotgun (WGS) entry which is preliminary data.</text>
</comment>
<accession>H0R3J1</accession>
<name>H0R3J1_9ACTN</name>
<sequence length="99" mass="10497">MLIFSEPYEAPNGTVVVTVTRNGWRSGVEHPVGVYSVSATGTQWLPAVDANRHALVGVCTGFVAALLGTIAVVRRPPWPNLTPEVMRAIAAAKAAESRD</sequence>
<dbReference type="EMBL" id="BAEH01000092">
    <property type="protein sequence ID" value="GAB19642.1"/>
    <property type="molecule type" value="Genomic_DNA"/>
</dbReference>